<evidence type="ECO:0000259" key="8">
    <source>
        <dbReference type="Pfam" id="PF14824"/>
    </source>
</evidence>
<gene>
    <name evidence="9" type="ORF">NDI79_08520</name>
</gene>
<proteinExistence type="predicted"/>
<dbReference type="Proteomes" id="UP001254813">
    <property type="component" value="Unassembled WGS sequence"/>
</dbReference>
<comment type="caution">
    <text evidence="9">The sequence shown here is derived from an EMBL/GenBank/DDBJ whole genome shotgun (WGS) entry which is preliminary data.</text>
</comment>
<keyword evidence="5" id="KW-0627">Porphyrin biosynthesis</keyword>
<reference evidence="9 10" key="1">
    <citation type="submission" date="2022-06" db="EMBL/GenBank/DDBJ databases">
        <title>Halogeometricum sp. a new haloarchaeum isolate from saline soil.</title>
        <authorList>
            <person name="Strakova D."/>
            <person name="Galisteo C."/>
            <person name="Sanchez-Porro C."/>
            <person name="Ventosa A."/>
        </authorList>
    </citation>
    <scope>NUCLEOTIDE SEQUENCE [LARGE SCALE GENOMIC DNA]</scope>
    <source>
        <strain evidence="10">S3BR25-2</strain>
    </source>
</reference>
<dbReference type="Pfam" id="PF13241">
    <property type="entry name" value="NAD_binding_7"/>
    <property type="match status" value="1"/>
</dbReference>
<dbReference type="NCBIfam" id="TIGR01470">
    <property type="entry name" value="cysG_Nterm"/>
    <property type="match status" value="1"/>
</dbReference>
<evidence type="ECO:0000313" key="9">
    <source>
        <dbReference type="EMBL" id="MDS0294213.1"/>
    </source>
</evidence>
<dbReference type="EMBL" id="JAMQOQ010000002">
    <property type="protein sequence ID" value="MDS0294213.1"/>
    <property type="molecule type" value="Genomic_DNA"/>
</dbReference>
<evidence type="ECO:0000256" key="1">
    <source>
        <dbReference type="ARBA" id="ARBA00005010"/>
    </source>
</evidence>
<evidence type="ECO:0000313" key="10">
    <source>
        <dbReference type="Proteomes" id="UP001254813"/>
    </source>
</evidence>
<dbReference type="PANTHER" id="PTHR35330">
    <property type="entry name" value="SIROHEME BIOSYNTHESIS PROTEIN MET8"/>
    <property type="match status" value="1"/>
</dbReference>
<comment type="pathway">
    <text evidence="1">Porphyrin-containing compound metabolism; siroheme biosynthesis; sirohydrochlorin from precorrin-2: step 1/1.</text>
</comment>
<organism evidence="9 10">
    <name type="scientific">Halogeometricum luteum</name>
    <dbReference type="NCBI Taxonomy" id="2950537"/>
    <lineage>
        <taxon>Archaea</taxon>
        <taxon>Methanobacteriati</taxon>
        <taxon>Methanobacteriota</taxon>
        <taxon>Stenosarchaea group</taxon>
        <taxon>Halobacteria</taxon>
        <taxon>Halobacteriales</taxon>
        <taxon>Haloferacaceae</taxon>
        <taxon>Halogeometricum</taxon>
    </lineage>
</organism>
<name>A0ABU2G091_9EURY</name>
<dbReference type="InterPro" id="IPR036291">
    <property type="entry name" value="NAD(P)-bd_dom_sf"/>
</dbReference>
<evidence type="ECO:0000256" key="6">
    <source>
        <dbReference type="ARBA" id="ARBA00047561"/>
    </source>
</evidence>
<dbReference type="InterPro" id="IPR006367">
    <property type="entry name" value="Sirohaem_synthase_N"/>
</dbReference>
<evidence type="ECO:0000256" key="2">
    <source>
        <dbReference type="ARBA" id="ARBA00012400"/>
    </source>
</evidence>
<dbReference type="Gene3D" id="3.30.160.110">
    <property type="entry name" value="Siroheme synthase, domain 2"/>
    <property type="match status" value="1"/>
</dbReference>
<accession>A0ABU2G091</accession>
<evidence type="ECO:0000256" key="5">
    <source>
        <dbReference type="ARBA" id="ARBA00023244"/>
    </source>
</evidence>
<keyword evidence="10" id="KW-1185">Reference proteome</keyword>
<feature type="region of interest" description="Disordered" evidence="7">
    <location>
        <begin position="197"/>
        <end position="219"/>
    </location>
</feature>
<comment type="catalytic activity">
    <reaction evidence="6">
        <text>precorrin-2 + NAD(+) = sirohydrochlorin + NADH + 2 H(+)</text>
        <dbReference type="Rhea" id="RHEA:15613"/>
        <dbReference type="ChEBI" id="CHEBI:15378"/>
        <dbReference type="ChEBI" id="CHEBI:57540"/>
        <dbReference type="ChEBI" id="CHEBI:57945"/>
        <dbReference type="ChEBI" id="CHEBI:58351"/>
        <dbReference type="ChEBI" id="CHEBI:58827"/>
        <dbReference type="EC" id="1.3.1.76"/>
    </reaction>
</comment>
<dbReference type="Pfam" id="PF14824">
    <property type="entry name" value="Sirohm_synth_M"/>
    <property type="match status" value="1"/>
</dbReference>
<keyword evidence="3" id="KW-0560">Oxidoreductase</keyword>
<dbReference type="SUPFAM" id="SSF75615">
    <property type="entry name" value="Siroheme synthase middle domains-like"/>
    <property type="match status" value="1"/>
</dbReference>
<protein>
    <recommendedName>
        <fullName evidence="2">precorrin-2 dehydrogenase</fullName>
        <ecNumber evidence="2">1.3.1.76</ecNumber>
    </recommendedName>
</protein>
<dbReference type="SUPFAM" id="SSF51735">
    <property type="entry name" value="NAD(P)-binding Rossmann-fold domains"/>
    <property type="match status" value="1"/>
</dbReference>
<sequence>MIPLYHDFTEESVLVFGGGAVGARKARRFAREADVTVVAPSFEFEADDYGGADLIEASPAPAEVADWVARYDPALVVAATDDGAVNDAAERAAREAGALVNRADASGDEERHARSVVVPATVEDGDVRVAISTGGASPALAKHLRERIETELEGAGAMADLTGRLRTELRESDRTPRERRDAVRAVVRSERVWKALRTGKSKARQEADRVIRNTGGGER</sequence>
<evidence type="ECO:0000256" key="7">
    <source>
        <dbReference type="SAM" id="MobiDB-lite"/>
    </source>
</evidence>
<evidence type="ECO:0000256" key="4">
    <source>
        <dbReference type="ARBA" id="ARBA00023027"/>
    </source>
</evidence>
<dbReference type="PANTHER" id="PTHR35330:SF1">
    <property type="entry name" value="SIROHEME BIOSYNTHESIS PROTEIN MET8"/>
    <property type="match status" value="1"/>
</dbReference>
<dbReference type="RefSeq" id="WP_310928057.1">
    <property type="nucleotide sequence ID" value="NZ_JAMQOQ010000002.1"/>
</dbReference>
<dbReference type="Gene3D" id="3.40.50.720">
    <property type="entry name" value="NAD(P)-binding Rossmann-like Domain"/>
    <property type="match status" value="1"/>
</dbReference>
<feature type="compositionally biased region" description="Basic and acidic residues" evidence="7">
    <location>
        <begin position="203"/>
        <end position="219"/>
    </location>
</feature>
<dbReference type="InterPro" id="IPR028281">
    <property type="entry name" value="Sirohaem_synthase_central"/>
</dbReference>
<dbReference type="InterPro" id="IPR028161">
    <property type="entry name" value="Met8-like"/>
</dbReference>
<dbReference type="EC" id="1.3.1.76" evidence="2"/>
<keyword evidence="4" id="KW-0520">NAD</keyword>
<evidence type="ECO:0000256" key="3">
    <source>
        <dbReference type="ARBA" id="ARBA00023002"/>
    </source>
</evidence>
<feature type="domain" description="Siroheme synthase central" evidence="8">
    <location>
        <begin position="124"/>
        <end position="149"/>
    </location>
</feature>